<dbReference type="Proteomes" id="UP000183832">
    <property type="component" value="Unassembled WGS sequence"/>
</dbReference>
<keyword evidence="2" id="KW-1185">Reference proteome</keyword>
<organism evidence="1 2">
    <name type="scientific">Clunio marinus</name>
    <dbReference type="NCBI Taxonomy" id="568069"/>
    <lineage>
        <taxon>Eukaryota</taxon>
        <taxon>Metazoa</taxon>
        <taxon>Ecdysozoa</taxon>
        <taxon>Arthropoda</taxon>
        <taxon>Hexapoda</taxon>
        <taxon>Insecta</taxon>
        <taxon>Pterygota</taxon>
        <taxon>Neoptera</taxon>
        <taxon>Endopterygota</taxon>
        <taxon>Diptera</taxon>
        <taxon>Nematocera</taxon>
        <taxon>Chironomoidea</taxon>
        <taxon>Chironomidae</taxon>
        <taxon>Clunio</taxon>
    </lineage>
</organism>
<dbReference type="EMBL" id="CVRI01000066">
    <property type="protein sequence ID" value="CRL06350.1"/>
    <property type="molecule type" value="Genomic_DNA"/>
</dbReference>
<dbReference type="AlphaFoldDB" id="A0A1J1J4E6"/>
<reference evidence="1 2" key="1">
    <citation type="submission" date="2015-04" db="EMBL/GenBank/DDBJ databases">
        <authorList>
            <person name="Syromyatnikov M.Y."/>
            <person name="Popov V.N."/>
        </authorList>
    </citation>
    <scope>NUCLEOTIDE SEQUENCE [LARGE SCALE GENOMIC DNA]</scope>
</reference>
<evidence type="ECO:0000313" key="2">
    <source>
        <dbReference type="Proteomes" id="UP000183832"/>
    </source>
</evidence>
<evidence type="ECO:0000313" key="1">
    <source>
        <dbReference type="EMBL" id="CRL06350.1"/>
    </source>
</evidence>
<accession>A0A1J1J4E6</accession>
<gene>
    <name evidence="1" type="ORF">CLUMA_CG019333</name>
</gene>
<protein>
    <submittedName>
        <fullName evidence="1">CLUMA_CG019333, isoform A</fullName>
    </submittedName>
</protein>
<name>A0A1J1J4E6_9DIPT</name>
<sequence length="105" mass="12447">MKAEKKTRKRIIWIVAEERPRSQRQNFLWLMSKIRRMNEIDQRQGILTNTHLSFLSNDVLKEVEEEREAHESPATEIHIIITKKLLQLNDFYFSANDDVVVVVAV</sequence>
<proteinExistence type="predicted"/>